<dbReference type="GO" id="GO:0008781">
    <property type="term" value="F:N-acylneuraminate cytidylyltransferase activity"/>
    <property type="evidence" value="ECO:0007669"/>
    <property type="project" value="UniProtKB-EC"/>
</dbReference>
<dbReference type="InterPro" id="IPR036412">
    <property type="entry name" value="HAD-like_sf"/>
</dbReference>
<dbReference type="Pfam" id="PF02348">
    <property type="entry name" value="CTP_transf_3"/>
    <property type="match status" value="1"/>
</dbReference>
<evidence type="ECO:0000313" key="12">
    <source>
        <dbReference type="EMBL" id="NYE75434.1"/>
    </source>
</evidence>
<comment type="cofactor">
    <cofactor evidence="2">
        <name>Mg(2+)</name>
        <dbReference type="ChEBI" id="CHEBI:18420"/>
    </cofactor>
</comment>
<dbReference type="InterPro" id="IPR010023">
    <property type="entry name" value="KdsC_fam"/>
</dbReference>
<dbReference type="GO" id="GO:0016788">
    <property type="term" value="F:hydrolase activity, acting on ester bonds"/>
    <property type="evidence" value="ECO:0007669"/>
    <property type="project" value="InterPro"/>
</dbReference>
<comment type="similarity">
    <text evidence="5">Belongs to the CMP-NeuNAc synthase family.</text>
</comment>
<evidence type="ECO:0000256" key="3">
    <source>
        <dbReference type="ARBA" id="ARBA00005141"/>
    </source>
</evidence>
<comment type="similarity">
    <text evidence="4">Belongs to the KdsC family.</text>
</comment>
<evidence type="ECO:0000256" key="8">
    <source>
        <dbReference type="ARBA" id="ARBA00022723"/>
    </source>
</evidence>
<dbReference type="InterPro" id="IPR023214">
    <property type="entry name" value="HAD_sf"/>
</dbReference>
<dbReference type="EC" id="2.7.7.43" evidence="7"/>
<evidence type="ECO:0000256" key="2">
    <source>
        <dbReference type="ARBA" id="ARBA00001946"/>
    </source>
</evidence>
<feature type="compositionally biased region" description="Low complexity" evidence="11">
    <location>
        <begin position="422"/>
        <end position="444"/>
    </location>
</feature>
<dbReference type="InterPro" id="IPR029044">
    <property type="entry name" value="Nucleotide-diphossugar_trans"/>
</dbReference>
<dbReference type="InterPro" id="IPR003329">
    <property type="entry name" value="Cytidylyl_trans"/>
</dbReference>
<evidence type="ECO:0000256" key="1">
    <source>
        <dbReference type="ARBA" id="ARBA00001862"/>
    </source>
</evidence>
<name>A0A7Y9LD18_9ACTN</name>
<reference evidence="12 13" key="1">
    <citation type="submission" date="2020-07" db="EMBL/GenBank/DDBJ databases">
        <title>Sequencing the genomes of 1000 actinobacteria strains.</title>
        <authorList>
            <person name="Klenk H.-P."/>
        </authorList>
    </citation>
    <scope>NUCLEOTIDE SEQUENCE [LARGE SCALE GENOMIC DNA]</scope>
    <source>
        <strain evidence="12 13">DSM 22083</strain>
    </source>
</reference>
<comment type="subunit">
    <text evidence="6">Homotetramer.</text>
</comment>
<keyword evidence="12" id="KW-0548">Nucleotidyltransferase</keyword>
<dbReference type="SUPFAM" id="SSF53448">
    <property type="entry name" value="Nucleotide-diphospho-sugar transferases"/>
    <property type="match status" value="1"/>
</dbReference>
<evidence type="ECO:0000256" key="9">
    <source>
        <dbReference type="ARBA" id="ARBA00022801"/>
    </source>
</evidence>
<evidence type="ECO:0000256" key="5">
    <source>
        <dbReference type="ARBA" id="ARBA00010726"/>
    </source>
</evidence>
<dbReference type="SUPFAM" id="SSF56784">
    <property type="entry name" value="HAD-like"/>
    <property type="match status" value="1"/>
</dbReference>
<keyword evidence="9" id="KW-0378">Hydrolase</keyword>
<evidence type="ECO:0000256" key="7">
    <source>
        <dbReference type="ARBA" id="ARBA00012491"/>
    </source>
</evidence>
<keyword evidence="8" id="KW-0479">Metal-binding</keyword>
<keyword evidence="10" id="KW-0460">Magnesium</keyword>
<dbReference type="SFLD" id="SFLDG01136">
    <property type="entry name" value="C1.6:_Phosphoserine_Phosphatas"/>
    <property type="match status" value="1"/>
</dbReference>
<dbReference type="PANTHER" id="PTHR21485">
    <property type="entry name" value="HAD SUPERFAMILY MEMBERS CMAS AND KDSC"/>
    <property type="match status" value="1"/>
</dbReference>
<dbReference type="RefSeq" id="WP_312879630.1">
    <property type="nucleotide sequence ID" value="NZ_JACCBU010000001.1"/>
</dbReference>
<dbReference type="AlphaFoldDB" id="A0A7Y9LD18"/>
<evidence type="ECO:0000256" key="10">
    <source>
        <dbReference type="ARBA" id="ARBA00022842"/>
    </source>
</evidence>
<proteinExistence type="inferred from homology"/>
<protein>
    <recommendedName>
        <fullName evidence="7">N-acylneuraminate cytidylyltransferase</fullName>
        <ecNumber evidence="7">2.7.7.43</ecNumber>
    </recommendedName>
</protein>
<dbReference type="CDD" id="cd02513">
    <property type="entry name" value="CMP-NeuAc_Synthase"/>
    <property type="match status" value="1"/>
</dbReference>
<dbReference type="SFLD" id="SFLDS00003">
    <property type="entry name" value="Haloacid_Dehalogenase"/>
    <property type="match status" value="1"/>
</dbReference>
<evidence type="ECO:0000313" key="13">
    <source>
        <dbReference type="Proteomes" id="UP000569914"/>
    </source>
</evidence>
<dbReference type="GO" id="GO:0046872">
    <property type="term" value="F:metal ion binding"/>
    <property type="evidence" value="ECO:0007669"/>
    <property type="project" value="UniProtKB-KW"/>
</dbReference>
<gene>
    <name evidence="12" type="ORF">BKA15_006763</name>
</gene>
<dbReference type="Proteomes" id="UP000569914">
    <property type="component" value="Unassembled WGS sequence"/>
</dbReference>
<evidence type="ECO:0000256" key="4">
    <source>
        <dbReference type="ARBA" id="ARBA00005893"/>
    </source>
</evidence>
<dbReference type="Gene3D" id="3.40.50.1000">
    <property type="entry name" value="HAD superfamily/HAD-like"/>
    <property type="match status" value="1"/>
</dbReference>
<evidence type="ECO:0000256" key="6">
    <source>
        <dbReference type="ARBA" id="ARBA00011881"/>
    </source>
</evidence>
<organism evidence="12 13">
    <name type="scientific">Microlunatus parietis</name>
    <dbReference type="NCBI Taxonomy" id="682979"/>
    <lineage>
        <taxon>Bacteria</taxon>
        <taxon>Bacillati</taxon>
        <taxon>Actinomycetota</taxon>
        <taxon>Actinomycetes</taxon>
        <taxon>Propionibacteriales</taxon>
        <taxon>Propionibacteriaceae</taxon>
        <taxon>Microlunatus</taxon>
    </lineage>
</organism>
<accession>A0A7Y9LD18</accession>
<comment type="pathway">
    <text evidence="3">Amino-sugar metabolism; N-acetylneuraminate metabolism.</text>
</comment>
<comment type="catalytic activity">
    <reaction evidence="1">
        <text>an N-acylneuraminate + CTP = a CMP-N-acyl-beta-neuraminate + diphosphate</text>
        <dbReference type="Rhea" id="RHEA:11344"/>
        <dbReference type="ChEBI" id="CHEBI:33019"/>
        <dbReference type="ChEBI" id="CHEBI:37563"/>
        <dbReference type="ChEBI" id="CHEBI:60073"/>
        <dbReference type="ChEBI" id="CHEBI:68671"/>
        <dbReference type="EC" id="2.7.7.43"/>
    </reaction>
</comment>
<keyword evidence="12" id="KW-0808">Transferase</keyword>
<dbReference type="EMBL" id="JACCBU010000001">
    <property type="protein sequence ID" value="NYE75434.1"/>
    <property type="molecule type" value="Genomic_DNA"/>
</dbReference>
<dbReference type="SFLD" id="SFLDG01138">
    <property type="entry name" value="C1.6.2:_Deoxy-d-mannose-octulo"/>
    <property type="match status" value="1"/>
</dbReference>
<dbReference type="GO" id="GO:0006054">
    <property type="term" value="P:N-acetylneuraminate metabolic process"/>
    <property type="evidence" value="ECO:0007669"/>
    <property type="project" value="UniProtKB-UniPathway"/>
</dbReference>
<comment type="caution">
    <text evidence="12">The sequence shown here is derived from an EMBL/GenBank/DDBJ whole genome shotgun (WGS) entry which is preliminary data.</text>
</comment>
<dbReference type="Gene3D" id="3.90.550.10">
    <property type="entry name" value="Spore Coat Polysaccharide Biosynthesis Protein SpsA, Chain A"/>
    <property type="match status" value="1"/>
</dbReference>
<feature type="region of interest" description="Disordered" evidence="11">
    <location>
        <begin position="404"/>
        <end position="444"/>
    </location>
</feature>
<dbReference type="Pfam" id="PF08282">
    <property type="entry name" value="Hydrolase_3"/>
    <property type="match status" value="1"/>
</dbReference>
<keyword evidence="13" id="KW-1185">Reference proteome</keyword>
<dbReference type="PANTHER" id="PTHR21485:SF3">
    <property type="entry name" value="N-ACYLNEURAMINATE CYTIDYLYLTRANSFERASE"/>
    <property type="match status" value="1"/>
</dbReference>
<dbReference type="InterPro" id="IPR050793">
    <property type="entry name" value="CMP-NeuNAc_synthase"/>
</dbReference>
<evidence type="ECO:0000256" key="11">
    <source>
        <dbReference type="SAM" id="MobiDB-lite"/>
    </source>
</evidence>
<dbReference type="UniPathway" id="UPA00628"/>
<sequence>MVKTSEQLRVVAIIPARGGSKGVPGKNLRRVGGVPLVARAVAACRRSRFIDAVYVSTDDPEIAEIGRAAGSRVIERPPTIAGDLASSESALLHALEELAAAGHQPDVLVFVQCTSPFIQPDDLDNGVSLVLDDDCDSAFSGVATYDFIWRDRADDVLPGGGAMVGQNHDAAVRPRRQDRRPDFRETGAFYIMKVAGFRAHQHRFFGRTRVVEVPELTAMEIDTPQELIMAESLASLVDPPSTELVGVRALVTDFDGVHTADTAYVDQDGHETVRVSRSDGYGIAELRRAQVPILILSKERNPVVAARAAKLGVEHLQGIDDKISALSAWLAERGIDSRDVAYLGNDVNDLGPMSLVGWPAAVADAHPQVRSAARVILNRSGGNGAVREICDRILSGRRLEDSVSAAEAGASPVAGPDESSARSEPAVPAGAAASAGPNGSRPAS</sequence>